<sequence>MTVASEICNSMFVTLVAGMWPPRFEYFQAGVSVETRKSSRVYRLAHLRTAWRKNGRFLRRALLLVSASHFM</sequence>
<dbReference type="EMBL" id="JARKHS020008506">
    <property type="protein sequence ID" value="KAK8780720.1"/>
    <property type="molecule type" value="Genomic_DNA"/>
</dbReference>
<organism evidence="1 2">
    <name type="scientific">Amblyomma americanum</name>
    <name type="common">Lone star tick</name>
    <dbReference type="NCBI Taxonomy" id="6943"/>
    <lineage>
        <taxon>Eukaryota</taxon>
        <taxon>Metazoa</taxon>
        <taxon>Ecdysozoa</taxon>
        <taxon>Arthropoda</taxon>
        <taxon>Chelicerata</taxon>
        <taxon>Arachnida</taxon>
        <taxon>Acari</taxon>
        <taxon>Parasitiformes</taxon>
        <taxon>Ixodida</taxon>
        <taxon>Ixodoidea</taxon>
        <taxon>Ixodidae</taxon>
        <taxon>Amblyomminae</taxon>
        <taxon>Amblyomma</taxon>
    </lineage>
</organism>
<dbReference type="AlphaFoldDB" id="A0AAQ4F0T5"/>
<accession>A0AAQ4F0T5</accession>
<keyword evidence="2" id="KW-1185">Reference proteome</keyword>
<proteinExistence type="predicted"/>
<name>A0AAQ4F0T5_AMBAM</name>
<evidence type="ECO:0000313" key="2">
    <source>
        <dbReference type="Proteomes" id="UP001321473"/>
    </source>
</evidence>
<protein>
    <submittedName>
        <fullName evidence="1">Uncharacterized protein</fullName>
    </submittedName>
</protein>
<comment type="caution">
    <text evidence="1">The sequence shown here is derived from an EMBL/GenBank/DDBJ whole genome shotgun (WGS) entry which is preliminary data.</text>
</comment>
<evidence type="ECO:0000313" key="1">
    <source>
        <dbReference type="EMBL" id="KAK8780720.1"/>
    </source>
</evidence>
<reference evidence="1 2" key="1">
    <citation type="journal article" date="2023" name="Arcadia Sci">
        <title>De novo assembly of a long-read Amblyomma americanum tick genome.</title>
        <authorList>
            <person name="Chou S."/>
            <person name="Poskanzer K.E."/>
            <person name="Rollins M."/>
            <person name="Thuy-Boun P.S."/>
        </authorList>
    </citation>
    <scope>NUCLEOTIDE SEQUENCE [LARGE SCALE GENOMIC DNA]</scope>
    <source>
        <strain evidence="1">F_SG_1</strain>
        <tissue evidence="1">Salivary glands</tissue>
    </source>
</reference>
<dbReference type="Proteomes" id="UP001321473">
    <property type="component" value="Unassembled WGS sequence"/>
</dbReference>
<gene>
    <name evidence="1" type="ORF">V5799_017941</name>
</gene>